<evidence type="ECO:0000259" key="1">
    <source>
        <dbReference type="Pfam" id="PF04480"/>
    </source>
</evidence>
<evidence type="ECO:0000313" key="2">
    <source>
        <dbReference type="EMBL" id="GJG57325.1"/>
    </source>
</evidence>
<dbReference type="RefSeq" id="WP_223927665.1">
    <property type="nucleotide sequence ID" value="NZ_BPTU01000003.1"/>
</dbReference>
<dbReference type="Gene3D" id="3.40.960.10">
    <property type="entry name" value="VSR Endonuclease"/>
    <property type="match status" value="1"/>
</dbReference>
<comment type="caution">
    <text evidence="2">The sequence shown here is derived from an EMBL/GenBank/DDBJ whole genome shotgun (WGS) entry which is preliminary data.</text>
</comment>
<reference evidence="2" key="1">
    <citation type="journal article" date="2022" name="Int. J. Syst. Evol. Microbiol.">
        <title>Prevotella lacticifex sp. nov., isolated from the rumen of cows.</title>
        <authorList>
            <person name="Shinkai T."/>
            <person name="Ikeyama N."/>
            <person name="Kumagai M."/>
            <person name="Ohmori H."/>
            <person name="Sakamoto M."/>
            <person name="Ohkuma M."/>
            <person name="Mitsumori M."/>
        </authorList>
    </citation>
    <scope>NUCLEOTIDE SEQUENCE</scope>
    <source>
        <strain evidence="2">R5076</strain>
    </source>
</reference>
<sequence length="130" mass="15141">MKGKSPYPQLADPYYYGLLKQFAKENRNNMTEAENVLWTFLKGGSLGVKFRRQYIIGMYIVDFICLEKKLIIEVDGGYHSEPRQIDDDAARQAWLELQGFKVLRFTNEEVLYDIKNTYNKINTTLKSCLG</sequence>
<dbReference type="InterPro" id="IPR007569">
    <property type="entry name" value="DUF559"/>
</dbReference>
<proteinExistence type="predicted"/>
<dbReference type="AlphaFoldDB" id="A0A9R1C798"/>
<feature type="domain" description="DUF559" evidence="1">
    <location>
        <begin position="20"/>
        <end position="125"/>
    </location>
</feature>
<dbReference type="GeneID" id="72468233"/>
<accession>A0A9R1C798</accession>
<protein>
    <recommendedName>
        <fullName evidence="1">DUF559 domain-containing protein</fullName>
    </recommendedName>
</protein>
<dbReference type="PANTHER" id="PTHR38590:SF1">
    <property type="entry name" value="BLL0828 PROTEIN"/>
    <property type="match status" value="1"/>
</dbReference>
<organism evidence="2 3">
    <name type="scientific">Prevotella lacticifex</name>
    <dbReference type="NCBI Taxonomy" id="2854755"/>
    <lineage>
        <taxon>Bacteria</taxon>
        <taxon>Pseudomonadati</taxon>
        <taxon>Bacteroidota</taxon>
        <taxon>Bacteroidia</taxon>
        <taxon>Bacteroidales</taxon>
        <taxon>Prevotellaceae</taxon>
        <taxon>Prevotella</taxon>
    </lineage>
</organism>
<dbReference type="PANTHER" id="PTHR38590">
    <property type="entry name" value="BLL0828 PROTEIN"/>
    <property type="match status" value="1"/>
</dbReference>
<gene>
    <name evidence="2" type="ORF">PRLR5076_01760</name>
</gene>
<keyword evidence="3" id="KW-1185">Reference proteome</keyword>
<dbReference type="InterPro" id="IPR047216">
    <property type="entry name" value="Endonuclease_DUF559_bact"/>
</dbReference>
<dbReference type="Pfam" id="PF04480">
    <property type="entry name" value="DUF559"/>
    <property type="match status" value="1"/>
</dbReference>
<dbReference type="InterPro" id="IPR011335">
    <property type="entry name" value="Restrct_endonuc-II-like"/>
</dbReference>
<dbReference type="CDD" id="cd01038">
    <property type="entry name" value="Endonuclease_DUF559"/>
    <property type="match status" value="1"/>
</dbReference>
<dbReference type="SUPFAM" id="SSF52980">
    <property type="entry name" value="Restriction endonuclease-like"/>
    <property type="match status" value="1"/>
</dbReference>
<evidence type="ECO:0000313" key="3">
    <source>
        <dbReference type="Proteomes" id="UP000825483"/>
    </source>
</evidence>
<dbReference type="Proteomes" id="UP000825483">
    <property type="component" value="Unassembled WGS sequence"/>
</dbReference>
<dbReference type="EMBL" id="BPUB01000001">
    <property type="protein sequence ID" value="GJG57325.1"/>
    <property type="molecule type" value="Genomic_DNA"/>
</dbReference>
<name>A0A9R1C798_9BACT</name>